<evidence type="ECO:0000313" key="3">
    <source>
        <dbReference type="Proteomes" id="UP000327085"/>
    </source>
</evidence>
<proteinExistence type="predicted"/>
<dbReference type="Gramene" id="VVA31612">
    <property type="protein sequence ID" value="VVA31612"/>
    <property type="gene ID" value="Prudul26B016833"/>
</dbReference>
<accession>A0A5E4FW21</accession>
<gene>
    <name evidence="2" type="ORF">ALMOND_2B016833</name>
</gene>
<organism evidence="2 3">
    <name type="scientific">Prunus dulcis</name>
    <name type="common">Almond</name>
    <name type="synonym">Amygdalus dulcis</name>
    <dbReference type="NCBI Taxonomy" id="3755"/>
    <lineage>
        <taxon>Eukaryota</taxon>
        <taxon>Viridiplantae</taxon>
        <taxon>Streptophyta</taxon>
        <taxon>Embryophyta</taxon>
        <taxon>Tracheophyta</taxon>
        <taxon>Spermatophyta</taxon>
        <taxon>Magnoliopsida</taxon>
        <taxon>eudicotyledons</taxon>
        <taxon>Gunneridae</taxon>
        <taxon>Pentapetalae</taxon>
        <taxon>rosids</taxon>
        <taxon>fabids</taxon>
        <taxon>Rosales</taxon>
        <taxon>Rosaceae</taxon>
        <taxon>Amygdaloideae</taxon>
        <taxon>Amygdaleae</taxon>
        <taxon>Prunus</taxon>
    </lineage>
</organism>
<name>A0A5E4FW21_PRUDU</name>
<evidence type="ECO:0000313" key="2">
    <source>
        <dbReference type="EMBL" id="VVA31612.1"/>
    </source>
</evidence>
<dbReference type="EMBL" id="CABIKO010000221">
    <property type="protein sequence ID" value="VVA31612.1"/>
    <property type="molecule type" value="Genomic_DNA"/>
</dbReference>
<dbReference type="AlphaFoldDB" id="A0A5E4FW21"/>
<feature type="region of interest" description="Disordered" evidence="1">
    <location>
        <begin position="1"/>
        <end position="45"/>
    </location>
</feature>
<sequence length="107" mass="11964">MAEGQCTWNGFREDDNERYRPHNWESERHEHNKEHPPEVGFDLGMPKSKIFRSKLPEIGISYNLFGNGDGNSPKPIKGMGSGTAVGVETGDGDSIIISYPYSTRCHP</sequence>
<dbReference type="InParanoid" id="A0A5E4FW21"/>
<reference evidence="3" key="1">
    <citation type="journal article" date="2020" name="Plant J.">
        <title>Transposons played a major role in the diversification between the closely related almond and peach genomes: results from the almond genome sequence.</title>
        <authorList>
            <person name="Alioto T."/>
            <person name="Alexiou K.G."/>
            <person name="Bardil A."/>
            <person name="Barteri F."/>
            <person name="Castanera R."/>
            <person name="Cruz F."/>
            <person name="Dhingra A."/>
            <person name="Duval H."/>
            <person name="Fernandez I Marti A."/>
            <person name="Frias L."/>
            <person name="Galan B."/>
            <person name="Garcia J.L."/>
            <person name="Howad W."/>
            <person name="Gomez-Garrido J."/>
            <person name="Gut M."/>
            <person name="Julca I."/>
            <person name="Morata J."/>
            <person name="Puigdomenech P."/>
            <person name="Ribeca P."/>
            <person name="Rubio Cabetas M.J."/>
            <person name="Vlasova A."/>
            <person name="Wirthensohn M."/>
            <person name="Garcia-Mas J."/>
            <person name="Gabaldon T."/>
            <person name="Casacuberta J.M."/>
            <person name="Arus P."/>
        </authorList>
    </citation>
    <scope>NUCLEOTIDE SEQUENCE [LARGE SCALE GENOMIC DNA]</scope>
    <source>
        <strain evidence="3">cv. Texas</strain>
    </source>
</reference>
<feature type="compositionally biased region" description="Basic and acidic residues" evidence="1">
    <location>
        <begin position="11"/>
        <end position="37"/>
    </location>
</feature>
<dbReference type="Proteomes" id="UP000327085">
    <property type="component" value="Chromosome 1"/>
</dbReference>
<evidence type="ECO:0000256" key="1">
    <source>
        <dbReference type="SAM" id="MobiDB-lite"/>
    </source>
</evidence>
<protein>
    <submittedName>
        <fullName evidence="2">Uncharacterized protein</fullName>
    </submittedName>
</protein>